<feature type="compositionally biased region" description="Basic residues" evidence="1">
    <location>
        <begin position="440"/>
        <end position="463"/>
    </location>
</feature>
<name>A0ABN9KZ67_9NEOB</name>
<accession>A0ABN9KZ67</accession>
<proteinExistence type="predicted"/>
<evidence type="ECO:0000256" key="2">
    <source>
        <dbReference type="SAM" id="Phobius"/>
    </source>
</evidence>
<feature type="compositionally biased region" description="Basic and acidic residues" evidence="1">
    <location>
        <begin position="397"/>
        <end position="409"/>
    </location>
</feature>
<sequence>MTPSLRILAGSDNPGESGTKLLDRASAFTFLEPGRAAGPRKDAVAQIQHWNIDKEQGRQTQVELNSKAANELTKTPEGGSPETAIPLVTTEVNSATEFTTAVQCVQYRTRKLQHQILFEERSLQGRLGGLEGKHVRVMSDNTTAVVYVNRQDGTRSESLVSSTKEIFDLAKELNSALWSHPGDGSLEISLVGAVVVKGKKLDNLLALVAEETPNFAASLKDLIRTEVRESISTITIASSTIIIIASSTIIIAPTTILASSTIIIASSTIIITASSTIIIAPTTIIIASSTIIIAPTTIIIASSTIIIASHTHSSYTRRQAEMHTQTHTHTAAHMMTSRPEVTGQMTQRRPEVTLLVLCIHGDGPAEVSYPRIMIPRLPQTQSDGCLCGRDHIIVGRRNKLEKERSEDASKTASSPPTSPRPGVAATNAPSTANSNVVPPRHQKPAGTKKKQQQKKKKGGRSGW</sequence>
<keyword evidence="2" id="KW-0472">Membrane</keyword>
<feature type="transmembrane region" description="Helical" evidence="2">
    <location>
        <begin position="231"/>
        <end position="251"/>
    </location>
</feature>
<feature type="transmembrane region" description="Helical" evidence="2">
    <location>
        <begin position="285"/>
        <end position="308"/>
    </location>
</feature>
<keyword evidence="2" id="KW-1133">Transmembrane helix</keyword>
<protein>
    <submittedName>
        <fullName evidence="3">Uncharacterized protein</fullName>
    </submittedName>
</protein>
<dbReference type="Proteomes" id="UP001176940">
    <property type="component" value="Unassembled WGS sequence"/>
</dbReference>
<gene>
    <name evidence="3" type="ORF">RIMI_LOCUS2412242</name>
</gene>
<reference evidence="3" key="1">
    <citation type="submission" date="2023-07" db="EMBL/GenBank/DDBJ databases">
        <authorList>
            <person name="Stuckert A."/>
        </authorList>
    </citation>
    <scope>NUCLEOTIDE SEQUENCE</scope>
</reference>
<evidence type="ECO:0000256" key="1">
    <source>
        <dbReference type="SAM" id="MobiDB-lite"/>
    </source>
</evidence>
<evidence type="ECO:0000313" key="4">
    <source>
        <dbReference type="Proteomes" id="UP001176940"/>
    </source>
</evidence>
<keyword evidence="4" id="KW-1185">Reference proteome</keyword>
<feature type="region of interest" description="Disordered" evidence="1">
    <location>
        <begin position="397"/>
        <end position="463"/>
    </location>
</feature>
<feature type="transmembrane region" description="Helical" evidence="2">
    <location>
        <begin position="256"/>
        <end position="279"/>
    </location>
</feature>
<organism evidence="3 4">
    <name type="scientific">Ranitomeya imitator</name>
    <name type="common">mimic poison frog</name>
    <dbReference type="NCBI Taxonomy" id="111125"/>
    <lineage>
        <taxon>Eukaryota</taxon>
        <taxon>Metazoa</taxon>
        <taxon>Chordata</taxon>
        <taxon>Craniata</taxon>
        <taxon>Vertebrata</taxon>
        <taxon>Euteleostomi</taxon>
        <taxon>Amphibia</taxon>
        <taxon>Batrachia</taxon>
        <taxon>Anura</taxon>
        <taxon>Neobatrachia</taxon>
        <taxon>Hyloidea</taxon>
        <taxon>Dendrobatidae</taxon>
        <taxon>Dendrobatinae</taxon>
        <taxon>Ranitomeya</taxon>
    </lineage>
</organism>
<evidence type="ECO:0000313" key="3">
    <source>
        <dbReference type="EMBL" id="CAJ0925064.1"/>
    </source>
</evidence>
<keyword evidence="2" id="KW-0812">Transmembrane</keyword>
<feature type="compositionally biased region" description="Low complexity" evidence="1">
    <location>
        <begin position="410"/>
        <end position="435"/>
    </location>
</feature>
<comment type="caution">
    <text evidence="3">The sequence shown here is derived from an EMBL/GenBank/DDBJ whole genome shotgun (WGS) entry which is preliminary data.</text>
</comment>
<dbReference type="EMBL" id="CAUEEQ010003348">
    <property type="protein sequence ID" value="CAJ0925064.1"/>
    <property type="molecule type" value="Genomic_DNA"/>
</dbReference>